<proteinExistence type="predicted"/>
<accession>A0A9D9HYF6</accession>
<dbReference type="EMBL" id="JADIML010000073">
    <property type="protein sequence ID" value="MBO8462779.1"/>
    <property type="molecule type" value="Genomic_DNA"/>
</dbReference>
<dbReference type="Proteomes" id="UP000823618">
    <property type="component" value="Unassembled WGS sequence"/>
</dbReference>
<organism evidence="2 3">
    <name type="scientific">Candidatus Scybalomonas excrementavium</name>
    <dbReference type="NCBI Taxonomy" id="2840943"/>
    <lineage>
        <taxon>Bacteria</taxon>
        <taxon>Bacillati</taxon>
        <taxon>Bacillota</taxon>
        <taxon>Clostridia</taxon>
        <taxon>Lachnospirales</taxon>
        <taxon>Lachnospiraceae</taxon>
        <taxon>Lachnospiraceae incertae sedis</taxon>
        <taxon>Candidatus Scybalomonas</taxon>
    </lineage>
</organism>
<keyword evidence="1" id="KW-0472">Membrane</keyword>
<name>A0A9D9HYF6_9FIRM</name>
<feature type="transmembrane region" description="Helical" evidence="1">
    <location>
        <begin position="69"/>
        <end position="85"/>
    </location>
</feature>
<feature type="transmembrane region" description="Helical" evidence="1">
    <location>
        <begin position="138"/>
        <end position="158"/>
    </location>
</feature>
<sequence>MIVKNIWIICLSFLGYGFLAFWLPAICLGEYCKEKSITFKFFFYQAIANSYIFLSVLLLGEMGLLKRKMLWFMLVFLPVLIFIVGKRKMIRKKKAYLINRLEQIENGTYGIKHCYRDIRREVYKTVKKHLFRFIKTRGLEVFWIVCILGWAVWFYGWYKLHNVAYGHTDEETHLYWISSLMNGELYPSGIYPFGVHTLMVALSKMFGFHVVRVYLNYPVWAIGLIMVSFYLVMKQVCSNRYIALAGWSLFVLLDFFHSTSYFRFQFAFPMEFGFIAMAGVLFSLIQYFKTRDKWDLYAFILSLTWTFYIHFYITIACGIICICFGIVFFIPMIKRKLLLWYFLGGIGALCISILPFAIEYSLGHPFERSIEWALNMSNTTKSKEAALEEEEETKEESKQPMSFETFLQKEAIYLSNNTLKNEKVSKLFMIIAFGMSVYSVLGILIAKEKVKYQTFLFFALLWEVGAILACSYYFDWKVVIEAKRMATFEAFFTIPLLCFPFEVIFYGLKILHKKVAEIGILLLGIGSLLFIYTQGFIKEYRYYQITISEADMKMALSLVEDKKEKDWTLLTTTNALSVIRYDGYHYEISNLLKSLDQKEESIYIPTKEIYVVLEYKPTSFRSDIRNIDRSDVAERKNTQEISPEKAQMDLEFGTSEDILHGEDSIYYFKRDIVMSKLYYWIETIKKVYPRHISFVYEDEQVCIYRIKQDPYFLLNLSVDYVETAKQDESY</sequence>
<feature type="transmembrane region" description="Helical" evidence="1">
    <location>
        <begin position="427"/>
        <end position="446"/>
    </location>
</feature>
<gene>
    <name evidence="2" type="ORF">IAC13_02470</name>
</gene>
<reference evidence="2" key="1">
    <citation type="submission" date="2020-10" db="EMBL/GenBank/DDBJ databases">
        <authorList>
            <person name="Gilroy R."/>
        </authorList>
    </citation>
    <scope>NUCLEOTIDE SEQUENCE</scope>
    <source>
        <strain evidence="2">E3-2379</strain>
    </source>
</reference>
<feature type="transmembrane region" description="Helical" evidence="1">
    <location>
        <begin position="6"/>
        <end position="29"/>
    </location>
</feature>
<evidence type="ECO:0000256" key="1">
    <source>
        <dbReference type="SAM" id="Phobius"/>
    </source>
</evidence>
<reference evidence="2" key="2">
    <citation type="journal article" date="2021" name="PeerJ">
        <title>Extensive microbial diversity within the chicken gut microbiome revealed by metagenomics and culture.</title>
        <authorList>
            <person name="Gilroy R."/>
            <person name="Ravi A."/>
            <person name="Getino M."/>
            <person name="Pursley I."/>
            <person name="Horton D.L."/>
            <person name="Alikhan N.F."/>
            <person name="Baker D."/>
            <person name="Gharbi K."/>
            <person name="Hall N."/>
            <person name="Watson M."/>
            <person name="Adriaenssens E.M."/>
            <person name="Foster-Nyarko E."/>
            <person name="Jarju S."/>
            <person name="Secka A."/>
            <person name="Antonio M."/>
            <person name="Oren A."/>
            <person name="Chaudhuri R.R."/>
            <person name="La Ragione R."/>
            <person name="Hildebrand F."/>
            <person name="Pallen M.J."/>
        </authorList>
    </citation>
    <scope>NUCLEOTIDE SEQUENCE</scope>
    <source>
        <strain evidence="2">E3-2379</strain>
    </source>
</reference>
<comment type="caution">
    <text evidence="2">The sequence shown here is derived from an EMBL/GenBank/DDBJ whole genome shotgun (WGS) entry which is preliminary data.</text>
</comment>
<evidence type="ECO:0000313" key="3">
    <source>
        <dbReference type="Proteomes" id="UP000823618"/>
    </source>
</evidence>
<feature type="transmembrane region" description="Helical" evidence="1">
    <location>
        <begin position="268"/>
        <end position="288"/>
    </location>
</feature>
<keyword evidence="1" id="KW-1133">Transmembrane helix</keyword>
<feature type="transmembrane region" description="Helical" evidence="1">
    <location>
        <begin position="455"/>
        <end position="474"/>
    </location>
</feature>
<keyword evidence="1" id="KW-0812">Transmembrane</keyword>
<protein>
    <submittedName>
        <fullName evidence="2">Pilus assembly protein</fullName>
    </submittedName>
</protein>
<feature type="transmembrane region" description="Helical" evidence="1">
    <location>
        <begin position="515"/>
        <end position="537"/>
    </location>
</feature>
<feature type="transmembrane region" description="Helical" evidence="1">
    <location>
        <begin position="308"/>
        <end position="330"/>
    </location>
</feature>
<feature type="transmembrane region" description="Helical" evidence="1">
    <location>
        <begin position="486"/>
        <end position="508"/>
    </location>
</feature>
<feature type="transmembrane region" description="Helical" evidence="1">
    <location>
        <begin position="214"/>
        <end position="233"/>
    </location>
</feature>
<feature type="transmembrane region" description="Helical" evidence="1">
    <location>
        <begin position="41"/>
        <end position="63"/>
    </location>
</feature>
<feature type="transmembrane region" description="Helical" evidence="1">
    <location>
        <begin position="337"/>
        <end position="358"/>
    </location>
</feature>
<evidence type="ECO:0000313" key="2">
    <source>
        <dbReference type="EMBL" id="MBO8462779.1"/>
    </source>
</evidence>
<dbReference type="AlphaFoldDB" id="A0A9D9HYF6"/>